<keyword evidence="15" id="KW-1185">Reference proteome</keyword>
<dbReference type="FunFam" id="3.80.10.10:FF:000470">
    <property type="entry name" value="LRR receptor-like serine/threonine-protein kinase RPK2"/>
    <property type="match status" value="1"/>
</dbReference>
<dbReference type="Proteomes" id="UP000636800">
    <property type="component" value="Chromosome 10"/>
</dbReference>
<dbReference type="GO" id="GO:0005886">
    <property type="term" value="C:plasma membrane"/>
    <property type="evidence" value="ECO:0007669"/>
    <property type="project" value="UniProtKB-SubCell"/>
</dbReference>
<name>A0A835Q4S7_VANPL</name>
<proteinExistence type="predicted"/>
<keyword evidence="4" id="KW-0812">Transmembrane</keyword>
<feature type="domain" description="Disease resistance R13L4/SHOC-2-like LRR" evidence="12">
    <location>
        <begin position="188"/>
        <end position="320"/>
    </location>
</feature>
<dbReference type="AlphaFoldDB" id="A0A835Q4S7"/>
<evidence type="ECO:0000256" key="10">
    <source>
        <dbReference type="ARBA" id="ARBA00023180"/>
    </source>
</evidence>
<evidence type="ECO:0000256" key="11">
    <source>
        <dbReference type="SAM" id="SignalP"/>
    </source>
</evidence>
<dbReference type="InterPro" id="IPR003591">
    <property type="entry name" value="Leu-rich_rpt_typical-subtyp"/>
</dbReference>
<evidence type="ECO:0000256" key="6">
    <source>
        <dbReference type="ARBA" id="ARBA00022737"/>
    </source>
</evidence>
<evidence type="ECO:0000313" key="15">
    <source>
        <dbReference type="Proteomes" id="UP000636800"/>
    </source>
</evidence>
<keyword evidence="2" id="KW-1003">Cell membrane</keyword>
<dbReference type="Proteomes" id="UP000639772">
    <property type="component" value="Chromosome 10"/>
</dbReference>
<evidence type="ECO:0000256" key="4">
    <source>
        <dbReference type="ARBA" id="ARBA00022692"/>
    </source>
</evidence>
<organism evidence="14 16">
    <name type="scientific">Vanilla planifolia</name>
    <name type="common">Vanilla</name>
    <dbReference type="NCBI Taxonomy" id="51239"/>
    <lineage>
        <taxon>Eukaryota</taxon>
        <taxon>Viridiplantae</taxon>
        <taxon>Streptophyta</taxon>
        <taxon>Embryophyta</taxon>
        <taxon>Tracheophyta</taxon>
        <taxon>Spermatophyta</taxon>
        <taxon>Magnoliopsida</taxon>
        <taxon>Liliopsida</taxon>
        <taxon>Asparagales</taxon>
        <taxon>Orchidaceae</taxon>
        <taxon>Vanilloideae</taxon>
        <taxon>Vanilleae</taxon>
        <taxon>Vanilla</taxon>
    </lineage>
</organism>
<keyword evidence="6" id="KW-0677">Repeat</keyword>
<evidence type="ECO:0000256" key="3">
    <source>
        <dbReference type="ARBA" id="ARBA00022614"/>
    </source>
</evidence>
<evidence type="ECO:0000313" key="16">
    <source>
        <dbReference type="Proteomes" id="UP000639772"/>
    </source>
</evidence>
<gene>
    <name evidence="14" type="ORF">HPP92_019828</name>
    <name evidence="13" type="ORF">HPP92_020266</name>
</gene>
<dbReference type="SUPFAM" id="SSF52058">
    <property type="entry name" value="L domain-like"/>
    <property type="match status" value="1"/>
</dbReference>
<dbReference type="Pfam" id="PF23598">
    <property type="entry name" value="LRR_14"/>
    <property type="match status" value="1"/>
</dbReference>
<comment type="subcellular location">
    <subcellularLocation>
        <location evidence="1">Cell membrane</location>
        <topology evidence="1">Single-pass type I membrane protein</topology>
    </subcellularLocation>
</comment>
<sequence>MSRRSIAPSAVLFLLFFLLCFQVLSQTDGSAALMEEKEKQALYSMIQGFVGTWWNGSQLYPDPCGWTPIQGVSCDLFANGMWYVTVVSIGPIFDNSLECAKDAEFSTHLFELGHLRSLSIFNCFSASDDNPVTIPAQNWSKLSSTLENLEFRLNRGLSGEIPAGLGGLVNLQTLVLTDNSLGEGIPWELGMLVHLKWLTLSGNQLSGQVPASIGANLAELLIMDLSSNHLIGTLPSSLGGLSSLLKLDLSNNLLNGSLPRELGNLKNLTLLDLRNNQLSGEFVRSLRGMASLQVMALSNNAFGGKIEDFDWKSFGNLTHLDLSNMSLVGEIPDSITQLKNLRFLALDNNQLSGFVPARLAAMPCLSTLYINGNNLSGSLDSLRLSTRGQGRDLPLGITQISATNLVVKVQ</sequence>
<dbReference type="GO" id="GO:0051606">
    <property type="term" value="P:detection of stimulus"/>
    <property type="evidence" value="ECO:0007669"/>
    <property type="project" value="UniProtKB-ARBA"/>
</dbReference>
<keyword evidence="10" id="KW-0325">Glycoprotein</keyword>
<keyword evidence="3" id="KW-0433">Leucine-rich repeat</keyword>
<dbReference type="InterPro" id="IPR032675">
    <property type="entry name" value="LRR_dom_sf"/>
</dbReference>
<evidence type="ECO:0000256" key="8">
    <source>
        <dbReference type="ARBA" id="ARBA00023136"/>
    </source>
</evidence>
<dbReference type="FunFam" id="3.80.10.10:FF:000269">
    <property type="entry name" value="Piriformospora indica-insensitive protein 2"/>
    <property type="match status" value="1"/>
</dbReference>
<evidence type="ECO:0000256" key="9">
    <source>
        <dbReference type="ARBA" id="ARBA00023170"/>
    </source>
</evidence>
<evidence type="ECO:0000313" key="14">
    <source>
        <dbReference type="EMBL" id="KAG0465664.1"/>
    </source>
</evidence>
<dbReference type="InterPro" id="IPR055414">
    <property type="entry name" value="LRR_R13L4/SHOC2-like"/>
</dbReference>
<evidence type="ECO:0000256" key="2">
    <source>
        <dbReference type="ARBA" id="ARBA00022475"/>
    </source>
</evidence>
<keyword evidence="9" id="KW-0675">Receptor</keyword>
<feature type="chain" id="PRO_5036240295" description="Disease resistance R13L4/SHOC-2-like LRR domain-containing protein" evidence="11">
    <location>
        <begin position="26"/>
        <end position="410"/>
    </location>
</feature>
<dbReference type="PANTHER" id="PTHR48057:SF7">
    <property type="entry name" value="LEUCINE-RICH REPEAT SERINE_THREONINE-PROTEIN KINASE 1"/>
    <property type="match status" value="1"/>
</dbReference>
<keyword evidence="7" id="KW-1133">Transmembrane helix</keyword>
<keyword evidence="5 11" id="KW-0732">Signal</keyword>
<comment type="caution">
    <text evidence="14">The sequence shown here is derived from an EMBL/GenBank/DDBJ whole genome shotgun (WGS) entry which is preliminary data.</text>
</comment>
<dbReference type="FunFam" id="3.80.10.10:FF:000299">
    <property type="entry name" value="Piriformospora indica-insensitive protein 2"/>
    <property type="match status" value="1"/>
</dbReference>
<evidence type="ECO:0000256" key="1">
    <source>
        <dbReference type="ARBA" id="ARBA00004251"/>
    </source>
</evidence>
<dbReference type="EMBL" id="JADCNL010000010">
    <property type="protein sequence ID" value="KAG0464197.1"/>
    <property type="molecule type" value="Genomic_DNA"/>
</dbReference>
<dbReference type="Pfam" id="PF12799">
    <property type="entry name" value="LRR_4"/>
    <property type="match status" value="1"/>
</dbReference>
<reference evidence="15 16" key="1">
    <citation type="journal article" date="2020" name="Nat. Food">
        <title>A phased Vanilla planifolia genome enables genetic improvement of flavour and production.</title>
        <authorList>
            <person name="Hasing T."/>
            <person name="Tang H."/>
            <person name="Brym M."/>
            <person name="Khazi F."/>
            <person name="Huang T."/>
            <person name="Chambers A.H."/>
        </authorList>
    </citation>
    <scope>NUCLEOTIDE SEQUENCE [LARGE SCALE GENOMIC DNA]</scope>
    <source>
        <tissue evidence="14">Leaf</tissue>
    </source>
</reference>
<dbReference type="InterPro" id="IPR052595">
    <property type="entry name" value="LRRC69/RLP"/>
</dbReference>
<dbReference type="PRINTS" id="PR00019">
    <property type="entry name" value="LEURICHRPT"/>
</dbReference>
<accession>A0A835Q4S7</accession>
<keyword evidence="8" id="KW-0472">Membrane</keyword>
<evidence type="ECO:0000313" key="13">
    <source>
        <dbReference type="EMBL" id="KAG0464197.1"/>
    </source>
</evidence>
<dbReference type="PANTHER" id="PTHR48057">
    <property type="entry name" value="LEUCINE-RICH REPEAT SERINE/THREONINE-PROTEIN KINASE 1"/>
    <property type="match status" value="1"/>
</dbReference>
<feature type="signal peptide" evidence="11">
    <location>
        <begin position="1"/>
        <end position="25"/>
    </location>
</feature>
<dbReference type="EMBL" id="JADCNM010000010">
    <property type="protein sequence ID" value="KAG0465664.1"/>
    <property type="molecule type" value="Genomic_DNA"/>
</dbReference>
<dbReference type="GO" id="GO:0051707">
    <property type="term" value="P:response to other organism"/>
    <property type="evidence" value="ECO:0007669"/>
    <property type="project" value="UniProtKB-ARBA"/>
</dbReference>
<dbReference type="OrthoDB" id="676979at2759"/>
<dbReference type="InterPro" id="IPR025875">
    <property type="entry name" value="Leu-rich_rpt_4"/>
</dbReference>
<evidence type="ECO:0000256" key="7">
    <source>
        <dbReference type="ARBA" id="ARBA00022989"/>
    </source>
</evidence>
<protein>
    <recommendedName>
        <fullName evidence="12">Disease resistance R13L4/SHOC-2-like LRR domain-containing protein</fullName>
    </recommendedName>
</protein>
<dbReference type="SMART" id="SM00369">
    <property type="entry name" value="LRR_TYP"/>
    <property type="match status" value="5"/>
</dbReference>
<evidence type="ECO:0000259" key="12">
    <source>
        <dbReference type="Pfam" id="PF23598"/>
    </source>
</evidence>
<dbReference type="Gene3D" id="3.80.10.10">
    <property type="entry name" value="Ribonuclease Inhibitor"/>
    <property type="match status" value="3"/>
</dbReference>
<evidence type="ECO:0000256" key="5">
    <source>
        <dbReference type="ARBA" id="ARBA00022729"/>
    </source>
</evidence>